<comment type="function">
    <text evidence="4">Catalyzes the interconversion of L-alanine and D-alanine. May also act on other amino acids.</text>
</comment>
<dbReference type="HAMAP" id="MF_01201">
    <property type="entry name" value="Ala_racemase"/>
    <property type="match status" value="1"/>
</dbReference>
<feature type="domain" description="Alanine racemase C-terminal" evidence="5">
    <location>
        <begin position="234"/>
        <end position="360"/>
    </location>
</feature>
<comment type="cofactor">
    <cofactor evidence="1 4">
        <name>pyridoxal 5'-phosphate</name>
        <dbReference type="ChEBI" id="CHEBI:597326"/>
    </cofactor>
</comment>
<dbReference type="CDD" id="cd06827">
    <property type="entry name" value="PLPDE_III_AR_proteobact"/>
    <property type="match status" value="1"/>
</dbReference>
<dbReference type="InterPro" id="IPR000821">
    <property type="entry name" value="Ala_racemase"/>
</dbReference>
<dbReference type="Pfam" id="PF00842">
    <property type="entry name" value="Ala_racemase_C"/>
    <property type="match status" value="1"/>
</dbReference>
<evidence type="ECO:0000313" key="7">
    <source>
        <dbReference type="Proteomes" id="UP001193680"/>
    </source>
</evidence>
<sequence>MRYRPACAYIDLNALQHNLRVIKSKAPEAKILAVVKANGYGHGINRVVRHLSQADGFGVASLDEAMVLRQQGFLHRILLLEGLFSEAELPLVAQNRLDIVVHSLYQLEWLLDFHCDCKLNVWIKIDSGMHRLGFSKEEFPQVLEQLEAVSDRYRLFTISHFSCADEDTLEAQEFTHKQLETFYDLTDPLSYPKSIANSAGIIYYPQSHFDWVRPGIMLYGAGADPQDNLQLKPVMRLESKLQALRWVKAGEPVGYGNCWTASRKSLIGVVAIGYGDGYPRHARNGTPVLINNRRVPLVGRVSMDMITVDLTDIEGEFNIGDTAVLWGDEQLSVDEVAEYSGTIGYELLCGITKRVTKIER</sequence>
<comment type="similarity">
    <text evidence="4">Belongs to the alanine racemase family.</text>
</comment>
<proteinExistence type="inferred from homology"/>
<dbReference type="RefSeq" id="WP_194947254.1">
    <property type="nucleotide sequence ID" value="NZ_JACBGI020000001.1"/>
</dbReference>
<dbReference type="InterPro" id="IPR001608">
    <property type="entry name" value="Ala_racemase_N"/>
</dbReference>
<feature type="binding site" evidence="4">
    <location>
        <position position="303"/>
    </location>
    <ligand>
        <name>substrate</name>
    </ligand>
</feature>
<evidence type="ECO:0000256" key="2">
    <source>
        <dbReference type="ARBA" id="ARBA00022898"/>
    </source>
</evidence>
<gene>
    <name evidence="6" type="primary">alr</name>
    <name evidence="6" type="ORF">H8792_000915</name>
</gene>
<comment type="caution">
    <text evidence="6">The sequence shown here is derived from an EMBL/GenBank/DDBJ whole genome shotgun (WGS) entry which is preliminary data.</text>
</comment>
<dbReference type="InterPro" id="IPR009006">
    <property type="entry name" value="Ala_racemase/Decarboxylase_C"/>
</dbReference>
<feature type="binding site" evidence="4">
    <location>
        <position position="131"/>
    </location>
    <ligand>
        <name>substrate</name>
    </ligand>
</feature>
<dbReference type="PANTHER" id="PTHR30511:SF0">
    <property type="entry name" value="ALANINE RACEMASE, CATABOLIC-RELATED"/>
    <property type="match status" value="1"/>
</dbReference>
<reference evidence="6 7" key="1">
    <citation type="submission" date="2020-11" db="EMBL/GenBank/DDBJ databases">
        <title>Sulfur oxidizing isolate from Hospital Hole Sinkhole.</title>
        <authorList>
            <person name="Scott K.M."/>
        </authorList>
    </citation>
    <scope>NUCLEOTIDE SEQUENCE [LARGE SCALE GENOMIC DNA]</scope>
    <source>
        <strain evidence="6 7">HH1</strain>
    </source>
</reference>
<dbReference type="Gene3D" id="3.20.20.10">
    <property type="entry name" value="Alanine racemase"/>
    <property type="match status" value="1"/>
</dbReference>
<dbReference type="SMART" id="SM01005">
    <property type="entry name" value="Ala_racemase_C"/>
    <property type="match status" value="1"/>
</dbReference>
<keyword evidence="3 4" id="KW-0413">Isomerase</keyword>
<accession>A0ABS0BY70</accession>
<dbReference type="EMBL" id="JACBGI020000001">
    <property type="protein sequence ID" value="MBF6056896.1"/>
    <property type="molecule type" value="Genomic_DNA"/>
</dbReference>
<evidence type="ECO:0000256" key="4">
    <source>
        <dbReference type="HAMAP-Rule" id="MF_01201"/>
    </source>
</evidence>
<protein>
    <recommendedName>
        <fullName evidence="4">Alanine racemase</fullName>
        <ecNumber evidence="4">5.1.1.1</ecNumber>
    </recommendedName>
</protein>
<organism evidence="6 7">
    <name type="scientific">Thiomicrorhabdus heinhorstiae</name>
    <dbReference type="NCBI Taxonomy" id="2748010"/>
    <lineage>
        <taxon>Bacteria</taxon>
        <taxon>Pseudomonadati</taxon>
        <taxon>Pseudomonadota</taxon>
        <taxon>Gammaproteobacteria</taxon>
        <taxon>Thiotrichales</taxon>
        <taxon>Piscirickettsiaceae</taxon>
        <taxon>Thiomicrorhabdus</taxon>
    </lineage>
</organism>
<dbReference type="PROSITE" id="PS00395">
    <property type="entry name" value="ALANINE_RACEMASE"/>
    <property type="match status" value="1"/>
</dbReference>
<dbReference type="NCBIfam" id="TIGR00492">
    <property type="entry name" value="alr"/>
    <property type="match status" value="1"/>
</dbReference>
<dbReference type="PANTHER" id="PTHR30511">
    <property type="entry name" value="ALANINE RACEMASE"/>
    <property type="match status" value="1"/>
</dbReference>
<dbReference type="InterPro" id="IPR011079">
    <property type="entry name" value="Ala_racemase_C"/>
</dbReference>
<dbReference type="PRINTS" id="PR00992">
    <property type="entry name" value="ALARACEMASE"/>
</dbReference>
<feature type="modified residue" description="N6-(pyridoxal phosphate)lysine" evidence="4">
    <location>
        <position position="36"/>
    </location>
</feature>
<evidence type="ECO:0000256" key="3">
    <source>
        <dbReference type="ARBA" id="ARBA00023235"/>
    </source>
</evidence>
<feature type="active site" description="Proton acceptor; specific for D-alanine" evidence="4">
    <location>
        <position position="36"/>
    </location>
</feature>
<keyword evidence="7" id="KW-1185">Reference proteome</keyword>
<name>A0ABS0BY70_9GAMM</name>
<comment type="pathway">
    <text evidence="4">Amino-acid biosynthesis; D-alanine biosynthesis; D-alanine from L-alanine: step 1/1.</text>
</comment>
<dbReference type="Gene3D" id="2.40.37.10">
    <property type="entry name" value="Lyase, Ornithine Decarboxylase, Chain A, domain 1"/>
    <property type="match status" value="1"/>
</dbReference>
<dbReference type="SUPFAM" id="SSF51419">
    <property type="entry name" value="PLP-binding barrel"/>
    <property type="match status" value="1"/>
</dbReference>
<feature type="active site" description="Proton acceptor; specific for L-alanine" evidence="4">
    <location>
        <position position="255"/>
    </location>
</feature>
<keyword evidence="2 4" id="KW-0663">Pyridoxal phosphate</keyword>
<dbReference type="InterPro" id="IPR020622">
    <property type="entry name" value="Ala_racemase_pyridoxalP-BS"/>
</dbReference>
<evidence type="ECO:0000259" key="5">
    <source>
        <dbReference type="SMART" id="SM01005"/>
    </source>
</evidence>
<dbReference type="EC" id="5.1.1.1" evidence="4"/>
<dbReference type="SUPFAM" id="SSF50621">
    <property type="entry name" value="Alanine racemase C-terminal domain-like"/>
    <property type="match status" value="1"/>
</dbReference>
<comment type="catalytic activity">
    <reaction evidence="4">
        <text>L-alanine = D-alanine</text>
        <dbReference type="Rhea" id="RHEA:20249"/>
        <dbReference type="ChEBI" id="CHEBI:57416"/>
        <dbReference type="ChEBI" id="CHEBI:57972"/>
        <dbReference type="EC" id="5.1.1.1"/>
    </reaction>
</comment>
<dbReference type="Pfam" id="PF01168">
    <property type="entry name" value="Ala_racemase_N"/>
    <property type="match status" value="1"/>
</dbReference>
<evidence type="ECO:0000256" key="1">
    <source>
        <dbReference type="ARBA" id="ARBA00001933"/>
    </source>
</evidence>
<dbReference type="GO" id="GO:0008784">
    <property type="term" value="F:alanine racemase activity"/>
    <property type="evidence" value="ECO:0007669"/>
    <property type="project" value="UniProtKB-EC"/>
</dbReference>
<evidence type="ECO:0000313" key="6">
    <source>
        <dbReference type="EMBL" id="MBF6056896.1"/>
    </source>
</evidence>
<dbReference type="InterPro" id="IPR029066">
    <property type="entry name" value="PLP-binding_barrel"/>
</dbReference>
<dbReference type="Proteomes" id="UP001193680">
    <property type="component" value="Unassembled WGS sequence"/>
</dbReference>